<comment type="caution">
    <text evidence="1">The sequence shown here is derived from an EMBL/GenBank/DDBJ whole genome shotgun (WGS) entry which is preliminary data.</text>
</comment>
<sequence>MYFSVACLHDQDEEEQARAIHLGVPSVDSQVLNSPILDADSSLLNTLHIIGRIFKPNSIREGCSSNSTQIWDHDGIDYGVVLGCLGDDPLRVFIEQP</sequence>
<organism evidence="1 2">
    <name type="scientific">Smallanthus sonchifolius</name>
    <dbReference type="NCBI Taxonomy" id="185202"/>
    <lineage>
        <taxon>Eukaryota</taxon>
        <taxon>Viridiplantae</taxon>
        <taxon>Streptophyta</taxon>
        <taxon>Embryophyta</taxon>
        <taxon>Tracheophyta</taxon>
        <taxon>Spermatophyta</taxon>
        <taxon>Magnoliopsida</taxon>
        <taxon>eudicotyledons</taxon>
        <taxon>Gunneridae</taxon>
        <taxon>Pentapetalae</taxon>
        <taxon>asterids</taxon>
        <taxon>campanulids</taxon>
        <taxon>Asterales</taxon>
        <taxon>Asteraceae</taxon>
        <taxon>Asteroideae</taxon>
        <taxon>Heliantheae alliance</taxon>
        <taxon>Millerieae</taxon>
        <taxon>Smallanthus</taxon>
    </lineage>
</organism>
<dbReference type="Proteomes" id="UP001056120">
    <property type="component" value="Linkage Group LG06"/>
</dbReference>
<reference evidence="1 2" key="2">
    <citation type="journal article" date="2022" name="Mol. Ecol. Resour.">
        <title>The genomes of chicory, endive, great burdock and yacon provide insights into Asteraceae paleo-polyploidization history and plant inulin production.</title>
        <authorList>
            <person name="Fan W."/>
            <person name="Wang S."/>
            <person name="Wang H."/>
            <person name="Wang A."/>
            <person name="Jiang F."/>
            <person name="Liu H."/>
            <person name="Zhao H."/>
            <person name="Xu D."/>
            <person name="Zhang Y."/>
        </authorList>
    </citation>
    <scope>NUCLEOTIDE SEQUENCE [LARGE SCALE GENOMIC DNA]</scope>
    <source>
        <strain evidence="2">cv. Yunnan</strain>
        <tissue evidence="1">Leaves</tissue>
    </source>
</reference>
<accession>A0ACB9J172</accession>
<evidence type="ECO:0000313" key="2">
    <source>
        <dbReference type="Proteomes" id="UP001056120"/>
    </source>
</evidence>
<gene>
    <name evidence="1" type="ORF">L1987_18832</name>
</gene>
<proteinExistence type="predicted"/>
<dbReference type="EMBL" id="CM042023">
    <property type="protein sequence ID" value="KAI3814087.1"/>
    <property type="molecule type" value="Genomic_DNA"/>
</dbReference>
<protein>
    <submittedName>
        <fullName evidence="1">Uncharacterized protein</fullName>
    </submittedName>
</protein>
<name>A0ACB9J172_9ASTR</name>
<reference evidence="2" key="1">
    <citation type="journal article" date="2022" name="Mol. Ecol. Resour.">
        <title>The genomes of chicory, endive, great burdock and yacon provide insights into Asteraceae palaeo-polyploidization history and plant inulin production.</title>
        <authorList>
            <person name="Fan W."/>
            <person name="Wang S."/>
            <person name="Wang H."/>
            <person name="Wang A."/>
            <person name="Jiang F."/>
            <person name="Liu H."/>
            <person name="Zhao H."/>
            <person name="Xu D."/>
            <person name="Zhang Y."/>
        </authorList>
    </citation>
    <scope>NUCLEOTIDE SEQUENCE [LARGE SCALE GENOMIC DNA]</scope>
    <source>
        <strain evidence="2">cv. Yunnan</strain>
    </source>
</reference>
<keyword evidence="2" id="KW-1185">Reference proteome</keyword>
<evidence type="ECO:0000313" key="1">
    <source>
        <dbReference type="EMBL" id="KAI3814087.1"/>
    </source>
</evidence>